<proteinExistence type="predicted"/>
<protein>
    <recommendedName>
        <fullName evidence="3">SWIM-type domain-containing protein</fullName>
    </recommendedName>
</protein>
<dbReference type="EMBL" id="SNZE01000018">
    <property type="protein sequence ID" value="TDR30688.1"/>
    <property type="molecule type" value="Genomic_DNA"/>
</dbReference>
<keyword evidence="2" id="KW-1185">Reference proteome</keyword>
<evidence type="ECO:0000313" key="1">
    <source>
        <dbReference type="EMBL" id="TDR30688.1"/>
    </source>
</evidence>
<evidence type="ECO:0000313" key="2">
    <source>
        <dbReference type="Proteomes" id="UP000294480"/>
    </source>
</evidence>
<evidence type="ECO:0008006" key="3">
    <source>
        <dbReference type="Google" id="ProtNLM"/>
    </source>
</evidence>
<dbReference type="Proteomes" id="UP000294480">
    <property type="component" value="Unassembled WGS sequence"/>
</dbReference>
<reference evidence="1 2" key="1">
    <citation type="submission" date="2019-03" db="EMBL/GenBank/DDBJ databases">
        <title>Genomic Encyclopedia of Type Strains, Phase IV (KMG-IV): sequencing the most valuable type-strain genomes for metagenomic binning, comparative biology and taxonomic classification.</title>
        <authorList>
            <person name="Goeker M."/>
        </authorList>
    </citation>
    <scope>NUCLEOTIDE SEQUENCE [LARGE SCALE GENOMIC DNA]</scope>
    <source>
        <strain evidence="1 2">DSM 102852</strain>
    </source>
</reference>
<dbReference type="OrthoDB" id="7060343at2"/>
<organism evidence="1 2">
    <name type="scientific">Hydromonas duriensis</name>
    <dbReference type="NCBI Taxonomy" id="1527608"/>
    <lineage>
        <taxon>Bacteria</taxon>
        <taxon>Pseudomonadati</taxon>
        <taxon>Pseudomonadota</taxon>
        <taxon>Betaproteobacteria</taxon>
        <taxon>Burkholderiales</taxon>
        <taxon>Burkholderiaceae</taxon>
        <taxon>Hydromonas</taxon>
    </lineage>
</organism>
<comment type="caution">
    <text evidence="1">The sequence shown here is derived from an EMBL/GenBank/DDBJ whole genome shotgun (WGS) entry which is preliminary data.</text>
</comment>
<dbReference type="AlphaFoldDB" id="A0A4R6Y5I9"/>
<gene>
    <name evidence="1" type="ORF">DFR44_11838</name>
</gene>
<dbReference type="RefSeq" id="WP_133620975.1">
    <property type="nucleotide sequence ID" value="NZ_SNZE01000018.1"/>
</dbReference>
<sequence>MPRSLVKTLINEYAQHSKAEVEQRNNAKGILNPDEVAGDYDAALRQLTTTIDGQHRAITYEDLRRFKHKIAHIKGKLTKAGHKGGITARHVLSFSLPADRERAQDEIKTALPLRKDGNGLVVFSTNASAHSDVSHHLVHVRFLDFGSVLAARRVDDKLIKTLTSSRIKFDCDCGRHRFWFRFIASAGGFNEGRAESGFPKIRNPNLKGLACKHVLRVMTVVTQSPSFKAFIKQWIAAYRDDVSPQYKDQTNKDLKAFAQSFKQETWQQHRVAAKAIKTPATKSKKSDVQPTAKQLKPIAIQKKAEALGQRLSSQAKQKYIRDLQAALKIGAISQTTFDLAVKQYAQ</sequence>
<accession>A0A4R6Y5I9</accession>
<name>A0A4R6Y5I9_9BURK</name>